<dbReference type="PROSITE" id="PS51352">
    <property type="entry name" value="THIOREDOXIN_2"/>
    <property type="match status" value="1"/>
</dbReference>
<evidence type="ECO:0000256" key="1">
    <source>
        <dbReference type="ARBA" id="ARBA00004196"/>
    </source>
</evidence>
<evidence type="ECO:0000256" key="4">
    <source>
        <dbReference type="ARBA" id="ARBA00023284"/>
    </source>
</evidence>
<protein>
    <submittedName>
        <fullName evidence="7">Thiol-disulfide isomerase/thioredoxin</fullName>
    </submittedName>
</protein>
<dbReference type="Pfam" id="PF00578">
    <property type="entry name" value="AhpC-TSA"/>
    <property type="match status" value="1"/>
</dbReference>
<dbReference type="PROSITE" id="PS00194">
    <property type="entry name" value="THIOREDOXIN_1"/>
    <property type="match status" value="1"/>
</dbReference>
<dbReference type="RefSeq" id="WP_183394928.1">
    <property type="nucleotide sequence ID" value="NZ_JACIDR010000002.1"/>
</dbReference>
<dbReference type="AlphaFoldDB" id="A0A7W6CXU0"/>
<feature type="transmembrane region" description="Helical" evidence="5">
    <location>
        <begin position="12"/>
        <end position="34"/>
    </location>
</feature>
<dbReference type="GO" id="GO:0016209">
    <property type="term" value="F:antioxidant activity"/>
    <property type="evidence" value="ECO:0007669"/>
    <property type="project" value="InterPro"/>
</dbReference>
<keyword evidence="5" id="KW-1133">Transmembrane helix</keyword>
<evidence type="ECO:0000256" key="2">
    <source>
        <dbReference type="ARBA" id="ARBA00022748"/>
    </source>
</evidence>
<dbReference type="PANTHER" id="PTHR42852">
    <property type="entry name" value="THIOL:DISULFIDE INTERCHANGE PROTEIN DSBE"/>
    <property type="match status" value="1"/>
</dbReference>
<keyword evidence="8" id="KW-1185">Reference proteome</keyword>
<dbReference type="InterPro" id="IPR013766">
    <property type="entry name" value="Thioredoxin_domain"/>
</dbReference>
<dbReference type="GO" id="GO:0017004">
    <property type="term" value="P:cytochrome complex assembly"/>
    <property type="evidence" value="ECO:0007669"/>
    <property type="project" value="UniProtKB-KW"/>
</dbReference>
<feature type="domain" description="Thioredoxin" evidence="6">
    <location>
        <begin position="67"/>
        <end position="213"/>
    </location>
</feature>
<dbReference type="InterPro" id="IPR000866">
    <property type="entry name" value="AhpC/TSA"/>
</dbReference>
<dbReference type="InterPro" id="IPR017937">
    <property type="entry name" value="Thioredoxin_CS"/>
</dbReference>
<keyword evidence="4" id="KW-0676">Redox-active center</keyword>
<gene>
    <name evidence="7" type="ORF">GGR24_001728</name>
</gene>
<comment type="caution">
    <text evidence="7">The sequence shown here is derived from an EMBL/GenBank/DDBJ whole genome shotgun (WGS) entry which is preliminary data.</text>
</comment>
<dbReference type="NCBIfam" id="NF047696">
    <property type="entry name" value="ThlDiSintTplARhiz"/>
    <property type="match status" value="1"/>
</dbReference>
<dbReference type="PANTHER" id="PTHR42852:SF6">
    <property type="entry name" value="THIOL:DISULFIDE INTERCHANGE PROTEIN DSBE"/>
    <property type="match status" value="1"/>
</dbReference>
<keyword evidence="5" id="KW-0812">Transmembrane</keyword>
<organism evidence="7 8">
    <name type="scientific">Hansschlegelia beijingensis</name>
    <dbReference type="NCBI Taxonomy" id="1133344"/>
    <lineage>
        <taxon>Bacteria</taxon>
        <taxon>Pseudomonadati</taxon>
        <taxon>Pseudomonadota</taxon>
        <taxon>Alphaproteobacteria</taxon>
        <taxon>Hyphomicrobiales</taxon>
        <taxon>Methylopilaceae</taxon>
        <taxon>Hansschlegelia</taxon>
    </lineage>
</organism>
<accession>A0A7W6CXU0</accession>
<keyword evidence="5" id="KW-0472">Membrane</keyword>
<dbReference type="SUPFAM" id="SSF52833">
    <property type="entry name" value="Thioredoxin-like"/>
    <property type="match status" value="1"/>
</dbReference>
<evidence type="ECO:0000313" key="8">
    <source>
        <dbReference type="Proteomes" id="UP000528964"/>
    </source>
</evidence>
<keyword evidence="3" id="KW-1015">Disulfide bond</keyword>
<keyword evidence="2" id="KW-0201">Cytochrome c-type biogenesis</keyword>
<dbReference type="Gene3D" id="3.40.30.10">
    <property type="entry name" value="Glutaredoxin"/>
    <property type="match status" value="1"/>
</dbReference>
<keyword evidence="7" id="KW-0413">Isomerase</keyword>
<dbReference type="CDD" id="cd02966">
    <property type="entry name" value="TlpA_like_family"/>
    <property type="match status" value="1"/>
</dbReference>
<dbReference type="InterPro" id="IPR050553">
    <property type="entry name" value="Thioredoxin_ResA/DsbE_sf"/>
</dbReference>
<reference evidence="7 8" key="1">
    <citation type="submission" date="2020-08" db="EMBL/GenBank/DDBJ databases">
        <title>Genomic Encyclopedia of Type Strains, Phase IV (KMG-IV): sequencing the most valuable type-strain genomes for metagenomic binning, comparative biology and taxonomic classification.</title>
        <authorList>
            <person name="Goeker M."/>
        </authorList>
    </citation>
    <scope>NUCLEOTIDE SEQUENCE [LARGE SCALE GENOMIC DNA]</scope>
    <source>
        <strain evidence="7 8">DSM 25481</strain>
    </source>
</reference>
<dbReference type="GO" id="GO:0030313">
    <property type="term" value="C:cell envelope"/>
    <property type="evidence" value="ECO:0007669"/>
    <property type="project" value="UniProtKB-SubCell"/>
</dbReference>
<dbReference type="Proteomes" id="UP000528964">
    <property type="component" value="Unassembled WGS sequence"/>
</dbReference>
<dbReference type="EMBL" id="JACIDR010000002">
    <property type="protein sequence ID" value="MBB3973071.1"/>
    <property type="molecule type" value="Genomic_DNA"/>
</dbReference>
<name>A0A7W6CXU0_9HYPH</name>
<dbReference type="GO" id="GO:0015036">
    <property type="term" value="F:disulfide oxidoreductase activity"/>
    <property type="evidence" value="ECO:0007669"/>
    <property type="project" value="UniProtKB-ARBA"/>
</dbReference>
<sequence>MSEPPVRPRRSSARWGAVAVVLALGAGAFALYGIGGRDKAAACEARPETLAAIRAAAVGELAGVVTPSAPRPLPAVSFKDENGADVGLDRFRGKIVLLNLWATWCAPCRREMPALDALEQQKGGADFAVVPVSFDLGSADKPKAFLKEIGAQNLPLYADPSGKMLQTMKSVGRGSGLPTTLILDRSGCEIAYLPGPAEWASAEGMKLIDAALGR</sequence>
<dbReference type="InterPro" id="IPR036249">
    <property type="entry name" value="Thioredoxin-like_sf"/>
</dbReference>
<proteinExistence type="predicted"/>
<evidence type="ECO:0000313" key="7">
    <source>
        <dbReference type="EMBL" id="MBB3973071.1"/>
    </source>
</evidence>
<evidence type="ECO:0000259" key="6">
    <source>
        <dbReference type="PROSITE" id="PS51352"/>
    </source>
</evidence>
<evidence type="ECO:0000256" key="3">
    <source>
        <dbReference type="ARBA" id="ARBA00023157"/>
    </source>
</evidence>
<comment type="subcellular location">
    <subcellularLocation>
        <location evidence="1">Cell envelope</location>
    </subcellularLocation>
</comment>
<evidence type="ECO:0000256" key="5">
    <source>
        <dbReference type="SAM" id="Phobius"/>
    </source>
</evidence>
<dbReference type="GO" id="GO:0016853">
    <property type="term" value="F:isomerase activity"/>
    <property type="evidence" value="ECO:0007669"/>
    <property type="project" value="UniProtKB-KW"/>
</dbReference>